<evidence type="ECO:0000256" key="3">
    <source>
        <dbReference type="ARBA" id="ARBA00012700"/>
    </source>
</evidence>
<dbReference type="GO" id="GO:0005965">
    <property type="term" value="C:protein farnesyltransferase complex"/>
    <property type="evidence" value="ECO:0007669"/>
    <property type="project" value="TreeGrafter"/>
</dbReference>
<evidence type="ECO:0000256" key="6">
    <source>
        <dbReference type="ARBA" id="ARBA00022679"/>
    </source>
</evidence>
<comment type="similarity">
    <text evidence="2">Belongs to the protein prenyltransferase subunit alpha family.</text>
</comment>
<keyword evidence="5" id="KW-0637">Prenyltransferase</keyword>
<evidence type="ECO:0000256" key="9">
    <source>
        <dbReference type="ARBA" id="ARBA00040965"/>
    </source>
</evidence>
<keyword evidence="15" id="KW-1185">Reference proteome</keyword>
<dbReference type="Proteomes" id="UP001292094">
    <property type="component" value="Unassembled WGS sequence"/>
</dbReference>
<dbReference type="EMBL" id="JAWZYT010001826">
    <property type="protein sequence ID" value="KAK4308923.1"/>
    <property type="molecule type" value="Genomic_DNA"/>
</dbReference>
<evidence type="ECO:0000256" key="13">
    <source>
        <dbReference type="ARBA" id="ARBA00043219"/>
    </source>
</evidence>
<evidence type="ECO:0000256" key="5">
    <source>
        <dbReference type="ARBA" id="ARBA00022602"/>
    </source>
</evidence>
<evidence type="ECO:0000313" key="15">
    <source>
        <dbReference type="Proteomes" id="UP001292094"/>
    </source>
</evidence>
<dbReference type="EC" id="2.5.1.58" evidence="4"/>
<dbReference type="Gene3D" id="1.25.40.120">
    <property type="entry name" value="Protein prenylyltransferase"/>
    <property type="match status" value="1"/>
</dbReference>
<dbReference type="PANTHER" id="PTHR11129:SF1">
    <property type="entry name" value="PROTEIN FARNESYLTRANSFERASE_GERANYLGERANYLTRANSFERASE TYPE-1 SUBUNIT ALPHA"/>
    <property type="match status" value="1"/>
</dbReference>
<evidence type="ECO:0000256" key="2">
    <source>
        <dbReference type="ARBA" id="ARBA00006734"/>
    </source>
</evidence>
<organism evidence="14 15">
    <name type="scientific">Petrolisthes manimaculis</name>
    <dbReference type="NCBI Taxonomy" id="1843537"/>
    <lineage>
        <taxon>Eukaryota</taxon>
        <taxon>Metazoa</taxon>
        <taxon>Ecdysozoa</taxon>
        <taxon>Arthropoda</taxon>
        <taxon>Crustacea</taxon>
        <taxon>Multicrustacea</taxon>
        <taxon>Malacostraca</taxon>
        <taxon>Eumalacostraca</taxon>
        <taxon>Eucarida</taxon>
        <taxon>Decapoda</taxon>
        <taxon>Pleocyemata</taxon>
        <taxon>Anomura</taxon>
        <taxon>Galatheoidea</taxon>
        <taxon>Porcellanidae</taxon>
        <taxon>Petrolisthes</taxon>
    </lineage>
</organism>
<evidence type="ECO:0000256" key="4">
    <source>
        <dbReference type="ARBA" id="ARBA00012702"/>
    </source>
</evidence>
<comment type="caution">
    <text evidence="14">The sequence shown here is derived from an EMBL/GenBank/DDBJ whole genome shotgun (WGS) entry which is preliminary data.</text>
</comment>
<gene>
    <name evidence="14" type="ORF">Pmani_019417</name>
</gene>
<evidence type="ECO:0000256" key="7">
    <source>
        <dbReference type="ARBA" id="ARBA00022737"/>
    </source>
</evidence>
<dbReference type="SUPFAM" id="SSF48439">
    <property type="entry name" value="Protein prenylyltransferase"/>
    <property type="match status" value="1"/>
</dbReference>
<dbReference type="PANTHER" id="PTHR11129">
    <property type="entry name" value="PROTEIN FARNESYLTRANSFERASE ALPHA SUBUNIT/RAB GERANYLGERANYL TRANSFERASE ALPHA SUBUNIT"/>
    <property type="match status" value="1"/>
</dbReference>
<name>A0AAE1PIC5_9EUCA</name>
<dbReference type="Pfam" id="PF01239">
    <property type="entry name" value="PPTA"/>
    <property type="match status" value="5"/>
</dbReference>
<dbReference type="PROSITE" id="PS51147">
    <property type="entry name" value="PFTA"/>
    <property type="match status" value="5"/>
</dbReference>
<keyword evidence="8" id="KW-0460">Magnesium</keyword>
<evidence type="ECO:0000256" key="11">
    <source>
        <dbReference type="ARBA" id="ARBA00042436"/>
    </source>
</evidence>
<dbReference type="GO" id="GO:0005953">
    <property type="term" value="C:CAAX-protein geranylgeranyltransferase complex"/>
    <property type="evidence" value="ECO:0007669"/>
    <property type="project" value="TreeGrafter"/>
</dbReference>
<reference evidence="14" key="1">
    <citation type="submission" date="2023-11" db="EMBL/GenBank/DDBJ databases">
        <title>Genome assemblies of two species of porcelain crab, Petrolisthes cinctipes and Petrolisthes manimaculis (Anomura: Porcellanidae).</title>
        <authorList>
            <person name="Angst P."/>
        </authorList>
    </citation>
    <scope>NUCLEOTIDE SEQUENCE</scope>
    <source>
        <strain evidence="14">PB745_02</strain>
        <tissue evidence="14">Gill</tissue>
    </source>
</reference>
<dbReference type="AlphaFoldDB" id="A0AAE1PIC5"/>
<evidence type="ECO:0000313" key="14">
    <source>
        <dbReference type="EMBL" id="KAK4308923.1"/>
    </source>
</evidence>
<proteinExistence type="inferred from homology"/>
<sequence>MREAQIQLRVMCSNDDEYVSEEDVWVLYKDREEWADVTPLTQDDGPNAVVKIAYTDAFTDVYDYFRAVVASGEMSERALELTEDAINMNAANYTVWQYRRKILKHLGSDLKKELAFCREMIEMNPKNYQVWHHRRVIVDWLKDASKELRLTEMIFSQDAKNYHAWEYRQWVLRTFKLFDGELDYVDRLLEEDVRNNSAWNQRHFTITQTTGFTPDVIQREVHYVKKAIEKVVNNESPWSYLRGVVQHCDGRMGSVGDLENWCRQMYEGGQRSPYLLTFIIDLMEDKMEHEPDLRPSVLKHCLQICICLATEHDQIRQEYWRYIGRNLSHRFGA</sequence>
<dbReference type="GO" id="GO:0004660">
    <property type="term" value="F:protein farnesyltransferase activity"/>
    <property type="evidence" value="ECO:0007669"/>
    <property type="project" value="UniProtKB-EC"/>
</dbReference>
<accession>A0AAE1PIC5</accession>
<evidence type="ECO:0000256" key="8">
    <source>
        <dbReference type="ARBA" id="ARBA00022842"/>
    </source>
</evidence>
<keyword evidence="6" id="KW-0808">Transferase</keyword>
<keyword evidence="7" id="KW-0677">Repeat</keyword>
<evidence type="ECO:0000256" key="1">
    <source>
        <dbReference type="ARBA" id="ARBA00001946"/>
    </source>
</evidence>
<evidence type="ECO:0000256" key="12">
    <source>
        <dbReference type="ARBA" id="ARBA00043086"/>
    </source>
</evidence>
<dbReference type="EC" id="2.5.1.59" evidence="3"/>
<protein>
    <recommendedName>
        <fullName evidence="9">Protein farnesyltransferase/geranylgeranyltransferase type-1 subunit alpha</fullName>
        <ecNumber evidence="4">2.5.1.58</ecNumber>
        <ecNumber evidence="3">2.5.1.59</ecNumber>
    </recommendedName>
    <alternativeName>
        <fullName evidence="12">CAAX farnesyltransferase subunit alpha</fullName>
    </alternativeName>
    <alternativeName>
        <fullName evidence="11">FTase-alpha</fullName>
    </alternativeName>
    <alternativeName>
        <fullName evidence="10">Ras proteins prenyltransferase subunit alpha</fullName>
    </alternativeName>
    <alternativeName>
        <fullName evidence="13">Type I protein geranyl-geranyltransferase subunit alpha</fullName>
    </alternativeName>
</protein>
<comment type="cofactor">
    <cofactor evidence="1">
        <name>Mg(2+)</name>
        <dbReference type="ChEBI" id="CHEBI:18420"/>
    </cofactor>
</comment>
<evidence type="ECO:0000256" key="10">
    <source>
        <dbReference type="ARBA" id="ARBA00041392"/>
    </source>
</evidence>
<dbReference type="InterPro" id="IPR002088">
    <property type="entry name" value="Prenyl_trans_a"/>
</dbReference>
<dbReference type="GO" id="GO:0004662">
    <property type="term" value="F:CAAX-protein geranylgeranyltransferase activity"/>
    <property type="evidence" value="ECO:0007669"/>
    <property type="project" value="UniProtKB-EC"/>
</dbReference>